<feature type="compositionally biased region" description="Basic and acidic residues" evidence="2">
    <location>
        <begin position="1405"/>
        <end position="1416"/>
    </location>
</feature>
<feature type="domain" description="Rap-GAP" evidence="3">
    <location>
        <begin position="1142"/>
        <end position="1368"/>
    </location>
</feature>
<dbReference type="Pfam" id="PF03542">
    <property type="entry name" value="Tuberin"/>
    <property type="match status" value="1"/>
</dbReference>
<dbReference type="InterPro" id="IPR024584">
    <property type="entry name" value="Tuberin_N"/>
</dbReference>
<dbReference type="GO" id="GO:0032007">
    <property type="term" value="P:negative regulation of TOR signaling"/>
    <property type="evidence" value="ECO:0007669"/>
    <property type="project" value="TreeGrafter"/>
</dbReference>
<dbReference type="GO" id="GO:0005634">
    <property type="term" value="C:nucleus"/>
    <property type="evidence" value="ECO:0007669"/>
    <property type="project" value="InterPro"/>
</dbReference>
<organism evidence="4 5">
    <name type="scientific">Exophiala aquamarina CBS 119918</name>
    <dbReference type="NCBI Taxonomy" id="1182545"/>
    <lineage>
        <taxon>Eukaryota</taxon>
        <taxon>Fungi</taxon>
        <taxon>Dikarya</taxon>
        <taxon>Ascomycota</taxon>
        <taxon>Pezizomycotina</taxon>
        <taxon>Eurotiomycetes</taxon>
        <taxon>Chaetothyriomycetidae</taxon>
        <taxon>Chaetothyriales</taxon>
        <taxon>Herpotrichiellaceae</taxon>
        <taxon>Exophiala</taxon>
    </lineage>
</organism>
<comment type="caution">
    <text evidence="4">The sequence shown here is derived from an EMBL/GenBank/DDBJ whole genome shotgun (WGS) entry which is preliminary data.</text>
</comment>
<evidence type="ECO:0000256" key="2">
    <source>
        <dbReference type="SAM" id="MobiDB-lite"/>
    </source>
</evidence>
<evidence type="ECO:0000256" key="1">
    <source>
        <dbReference type="ARBA" id="ARBA00022468"/>
    </source>
</evidence>
<dbReference type="Proteomes" id="UP000027920">
    <property type="component" value="Unassembled WGS sequence"/>
</dbReference>
<feature type="region of interest" description="Disordered" evidence="2">
    <location>
        <begin position="359"/>
        <end position="378"/>
    </location>
</feature>
<dbReference type="EMBL" id="AMGV01000002">
    <property type="protein sequence ID" value="KEF61743.1"/>
    <property type="molecule type" value="Genomic_DNA"/>
</dbReference>
<dbReference type="Pfam" id="PF11864">
    <property type="entry name" value="DUF3384"/>
    <property type="match status" value="1"/>
</dbReference>
<name>A0A072PQZ0_9EURO</name>
<dbReference type="OrthoDB" id="19311at2759"/>
<dbReference type="GO" id="GO:0051056">
    <property type="term" value="P:regulation of small GTPase mediated signal transduction"/>
    <property type="evidence" value="ECO:0007669"/>
    <property type="project" value="InterPro"/>
</dbReference>
<dbReference type="VEuPathDB" id="FungiDB:A1O9_03313"/>
<dbReference type="GO" id="GO:0005096">
    <property type="term" value="F:GTPase activator activity"/>
    <property type="evidence" value="ECO:0007669"/>
    <property type="project" value="UniProtKB-KW"/>
</dbReference>
<evidence type="ECO:0000313" key="4">
    <source>
        <dbReference type="EMBL" id="KEF61743.1"/>
    </source>
</evidence>
<keyword evidence="1" id="KW-0343">GTPase activation</keyword>
<dbReference type="RefSeq" id="XP_013264333.1">
    <property type="nucleotide sequence ID" value="XM_013408879.1"/>
</dbReference>
<feature type="region of interest" description="Disordered" evidence="2">
    <location>
        <begin position="1377"/>
        <end position="1416"/>
    </location>
</feature>
<evidence type="ECO:0000259" key="3">
    <source>
        <dbReference type="PROSITE" id="PS50085"/>
    </source>
</evidence>
<dbReference type="GeneID" id="25278249"/>
<dbReference type="HOGENOM" id="CLU_003828_0_0_1"/>
<dbReference type="SUPFAM" id="SSF111347">
    <property type="entry name" value="Rap/Ran-GAP"/>
    <property type="match status" value="1"/>
</dbReference>
<proteinExistence type="predicted"/>
<dbReference type="InterPro" id="IPR027107">
    <property type="entry name" value="Tuberin/Ral-act_asu"/>
</dbReference>
<evidence type="ECO:0000313" key="5">
    <source>
        <dbReference type="Proteomes" id="UP000027920"/>
    </source>
</evidence>
<feature type="region of interest" description="Disordered" evidence="2">
    <location>
        <begin position="1"/>
        <end position="59"/>
    </location>
</feature>
<accession>A0A072PQZ0</accession>
<dbReference type="InterPro" id="IPR035974">
    <property type="entry name" value="Rap/Ran-GAP_sf"/>
</dbReference>
<feature type="compositionally biased region" description="Polar residues" evidence="2">
    <location>
        <begin position="1"/>
        <end position="12"/>
    </location>
</feature>
<dbReference type="PANTHER" id="PTHR10063">
    <property type="entry name" value="TUBERIN"/>
    <property type="match status" value="1"/>
</dbReference>
<keyword evidence="5" id="KW-1185">Reference proteome</keyword>
<reference evidence="4 5" key="1">
    <citation type="submission" date="2013-03" db="EMBL/GenBank/DDBJ databases">
        <title>The Genome Sequence of Exophiala aquamarina CBS 119918.</title>
        <authorList>
            <consortium name="The Broad Institute Genomics Platform"/>
            <person name="Cuomo C."/>
            <person name="de Hoog S."/>
            <person name="Gorbushina A."/>
            <person name="Walker B."/>
            <person name="Young S.K."/>
            <person name="Zeng Q."/>
            <person name="Gargeya S."/>
            <person name="Fitzgerald M."/>
            <person name="Haas B."/>
            <person name="Abouelleil A."/>
            <person name="Allen A.W."/>
            <person name="Alvarado L."/>
            <person name="Arachchi H.M."/>
            <person name="Berlin A.M."/>
            <person name="Chapman S.B."/>
            <person name="Gainer-Dewar J."/>
            <person name="Goldberg J."/>
            <person name="Griggs A."/>
            <person name="Gujja S."/>
            <person name="Hansen M."/>
            <person name="Howarth C."/>
            <person name="Imamovic A."/>
            <person name="Ireland A."/>
            <person name="Larimer J."/>
            <person name="McCowan C."/>
            <person name="Murphy C."/>
            <person name="Pearson M."/>
            <person name="Poon T.W."/>
            <person name="Priest M."/>
            <person name="Roberts A."/>
            <person name="Saif S."/>
            <person name="Shea T."/>
            <person name="Sisk P."/>
            <person name="Sykes S."/>
            <person name="Wortman J."/>
            <person name="Nusbaum C."/>
            <person name="Birren B."/>
        </authorList>
    </citation>
    <scope>NUCLEOTIDE SEQUENCE [LARGE SCALE GENOMIC DNA]</scope>
    <source>
        <strain evidence="4 5">CBS 119918</strain>
    </source>
</reference>
<feature type="compositionally biased region" description="Basic and acidic residues" evidence="2">
    <location>
        <begin position="14"/>
        <end position="23"/>
    </location>
</feature>
<gene>
    <name evidence="4" type="ORF">A1O9_03313</name>
</gene>
<protein>
    <recommendedName>
        <fullName evidence="3">Rap-GAP domain-containing protein</fullName>
    </recommendedName>
</protein>
<dbReference type="GO" id="GO:0033596">
    <property type="term" value="C:TSC1-TSC2 complex"/>
    <property type="evidence" value="ECO:0007669"/>
    <property type="project" value="TreeGrafter"/>
</dbReference>
<dbReference type="PROSITE" id="PS50085">
    <property type="entry name" value="RAPGAP"/>
    <property type="match status" value="1"/>
</dbReference>
<dbReference type="Gene3D" id="3.40.50.11210">
    <property type="entry name" value="Rap/Ran-GAP"/>
    <property type="match status" value="1"/>
</dbReference>
<dbReference type="STRING" id="1182545.A0A072PQZ0"/>
<dbReference type="InterPro" id="IPR000331">
    <property type="entry name" value="Rap/Ran_GAP_dom"/>
</dbReference>
<dbReference type="InterPro" id="IPR018515">
    <property type="entry name" value="Tuberin-type_domain"/>
</dbReference>
<feature type="compositionally biased region" description="Low complexity" evidence="2">
    <location>
        <begin position="1386"/>
        <end position="1396"/>
    </location>
</feature>
<dbReference type="Pfam" id="PF02145">
    <property type="entry name" value="Rap_GAP"/>
    <property type="match status" value="1"/>
</dbReference>
<sequence length="1430" mass="159077">MSTENDSLQGASTDARHDVEPKDPSLPPHSTSQQDLDGALTASRSETASEKSSDNGPVLNLSEILRQGLALSESSDEVRQWLLAFDDHKPGTDVSYKLQNATQQIDGDSANGSLLSLLNQWLALWSVKSDRERKENKTARTTSHKEQKHLDWLLRYVADFITLGHSGIDVAELSQTVETITTICLNASRQSDINAGINVLHAIAANFDFPESGLEQTLVVLCASTANLPETPEHLFDCAKILATGYLSEQVINVLFSFILTPTAANNSKNLSHARGATRLLRILLPEMKDSGQFILPLEDTVDTLYTASIQGIFRFGHDVLSTFHSLLSCNTRQEEITNLDFGKIVGGVSLCLKASPLSSQTGRSENHALPPTPLQEDDHRQYERHFRDRETMAKKIGRDLGTLFEHLGSPAREIIDEFFLSYPQFAEAHQLMLTLGNLKDHYLQADENEIRREYADKVYQHIVRNTTLPLPCRLRGIEIVLHSGDRLTEGDSDSTRVSTHAYSWILDKLLTQIDIERDRQVFEMLLRSLQYMAGSYEAAAQEPALTMRTLEKLSSLIFIGPTSGSWNGGLAILAARVLVTIFAYSLHTDANAAVRAFEILLEVASPRCKSRIARLVSKRLLFRLRADDAGYIYINTTSESSDIAAALLRTRESAEIFTYEIPTPQRHSASSTSLSTRSDANDPIWIYPDTEEVDHPFAGRSSEILNVDIKTGAQIQAELDMDTWLMNITRCLQTDVDWETYSYTIVHVGAQLSNIALFLNSIQAVIKLRQVLCGQIVNATFREAPVSSGLKKSDVAICMFHFLTSLIPYATMKLESIQKGFGDDLVRAFISGLGASWEGTSRNCIHALSVCSLEIPSSVATLYPTIIDKMSKNMTQAHLTSHILEFLTEVALQTEMHSNLNPDEIQIIFGICIQFLEKTREQYHTSSTSQGRASVVARHSGMNFRRPPYRAAMLTDHGMPQYAAALAYHNMIFWFLSLRLETRAKYISWIVPRLVWKNSRGEETIDEQSQVLIDMMQRTAFSDLGETSPDPNFAGPDDGPVSTASWIVGLSVITAETAGRSGKSQITKRQASGTTYATYQQNTARLPSHHTPSQTEIRHQEATTEILPSHVLLQMMASAATTSLADQPIQLPQEDYVTRALEIFDRVPTVASHKIGVLYIGPGQLTEPDYLANTSGSQDFERLLGGLGYVVSLQPPLRYNPQGLEYPRDGENTIAWRDRVAEIVYHVPTLMPTDLEEDPQCITKKSHVGNCHVNIVFNRSGAPWEMDNFRSQLNYVNIVIRPACRGRVKEEKDFIPGFYRVHVITKDGLPNLSPAAEPKIISAAKLAQFVRVLAINASQFCGTWNTKDSDTEYPSEWRTRLQHIKMLKERVMAKSGDKQLVTGLSSNTTTSSAPGSSGGRRTPVPRDELSGPRRDGTLAAQLDFSSWTL</sequence>
<dbReference type="PANTHER" id="PTHR10063:SF0">
    <property type="entry name" value="TUBERIN"/>
    <property type="match status" value="1"/>
</dbReference>